<dbReference type="InterPro" id="IPR014782">
    <property type="entry name" value="Peptidase_M1_dom"/>
</dbReference>
<keyword evidence="3 23" id="KW-0031">Aminopeptidase</keyword>
<evidence type="ECO:0000256" key="12">
    <source>
        <dbReference type="ARBA" id="ARBA00023049"/>
    </source>
</evidence>
<dbReference type="InterPro" id="IPR045357">
    <property type="entry name" value="Aminopeptidase_N-like_N"/>
</dbReference>
<feature type="active site" description="Proton acceptor" evidence="18">
    <location>
        <position position="419"/>
    </location>
</feature>
<keyword evidence="7" id="KW-0378">Hydrolase</keyword>
<keyword evidence="13" id="KW-0472">Membrane</keyword>
<comment type="caution">
    <text evidence="23">The sequence shown here is derived from an EMBL/GenBank/DDBJ whole genome shotgun (WGS) entry which is preliminary data.</text>
</comment>
<evidence type="ECO:0000256" key="1">
    <source>
        <dbReference type="ARBA" id="ARBA00004606"/>
    </source>
</evidence>
<comment type="cofactor">
    <cofactor evidence="19">
        <name>Zn(2+)</name>
        <dbReference type="ChEBI" id="CHEBI:29105"/>
    </cofactor>
    <text evidence="19">Binds 1 zinc ion per subunit.</text>
</comment>
<evidence type="ECO:0000256" key="6">
    <source>
        <dbReference type="ARBA" id="ARBA00022723"/>
    </source>
</evidence>
<dbReference type="Proteomes" id="UP000710432">
    <property type="component" value="Unassembled WGS sequence"/>
</dbReference>
<dbReference type="SUPFAM" id="SSF63737">
    <property type="entry name" value="Leukotriene A4 hydrolase N-terminal domain"/>
    <property type="match status" value="1"/>
</dbReference>
<evidence type="ECO:0000256" key="11">
    <source>
        <dbReference type="ARBA" id="ARBA00023015"/>
    </source>
</evidence>
<dbReference type="GO" id="GO:0016020">
    <property type="term" value="C:membrane"/>
    <property type="evidence" value="ECO:0007669"/>
    <property type="project" value="UniProtKB-SubCell"/>
</dbReference>
<dbReference type="PANTHER" id="PTHR11533:SF31">
    <property type="entry name" value="AMINOPEPTIDASE Q"/>
    <property type="match status" value="1"/>
</dbReference>
<evidence type="ECO:0000256" key="19">
    <source>
        <dbReference type="PIRSR" id="PIRSR634016-3"/>
    </source>
</evidence>
<dbReference type="GO" id="GO:0005615">
    <property type="term" value="C:extracellular space"/>
    <property type="evidence" value="ECO:0007669"/>
    <property type="project" value="TreeGrafter"/>
</dbReference>
<name>A0A8J6GNX2_MICOH</name>
<dbReference type="FunFam" id="1.10.390.10:FF:000015">
    <property type="entry name" value="Aminopeptidase"/>
    <property type="match status" value="1"/>
</dbReference>
<dbReference type="GO" id="GO:0042277">
    <property type="term" value="F:peptide binding"/>
    <property type="evidence" value="ECO:0007669"/>
    <property type="project" value="TreeGrafter"/>
</dbReference>
<dbReference type="InterPro" id="IPR042097">
    <property type="entry name" value="Aminopeptidase_N-like_N_sf"/>
</dbReference>
<evidence type="ECO:0000256" key="13">
    <source>
        <dbReference type="ARBA" id="ARBA00023136"/>
    </source>
</evidence>
<dbReference type="Pfam" id="PF17900">
    <property type="entry name" value="Peptidase_M1_N"/>
    <property type="match status" value="1"/>
</dbReference>
<dbReference type="InterPro" id="IPR034016">
    <property type="entry name" value="M1_APN-typ"/>
</dbReference>
<feature type="binding site" evidence="19">
    <location>
        <position position="441"/>
    </location>
    <ligand>
        <name>Zn(2+)</name>
        <dbReference type="ChEBI" id="CHEBI:29105"/>
        <note>catalytic</note>
    </ligand>
</feature>
<dbReference type="Pfam" id="PF11838">
    <property type="entry name" value="ERAP1_C"/>
    <property type="match status" value="1"/>
</dbReference>
<keyword evidence="6 19" id="KW-0479">Metal-binding</keyword>
<evidence type="ECO:0000256" key="7">
    <source>
        <dbReference type="ARBA" id="ARBA00022801"/>
    </source>
</evidence>
<evidence type="ECO:0000256" key="9">
    <source>
        <dbReference type="ARBA" id="ARBA00022968"/>
    </source>
</evidence>
<dbReference type="SUPFAM" id="SSF55486">
    <property type="entry name" value="Metalloproteases ('zincins'), catalytic domain"/>
    <property type="match status" value="1"/>
</dbReference>
<evidence type="ECO:0000256" key="14">
    <source>
        <dbReference type="ARBA" id="ARBA00023180"/>
    </source>
</evidence>
<evidence type="ECO:0000256" key="5">
    <source>
        <dbReference type="ARBA" id="ARBA00022692"/>
    </source>
</evidence>
<dbReference type="InterPro" id="IPR001930">
    <property type="entry name" value="Peptidase_M1"/>
</dbReference>
<dbReference type="Gene3D" id="1.10.390.10">
    <property type="entry name" value="Neutral Protease Domain 2"/>
    <property type="match status" value="1"/>
</dbReference>
<keyword evidence="5" id="KW-0812">Transmembrane</keyword>
<feature type="region of interest" description="Disordered" evidence="21">
    <location>
        <begin position="52"/>
        <end position="93"/>
    </location>
</feature>
<evidence type="ECO:0000256" key="16">
    <source>
        <dbReference type="ARBA" id="ARBA00082051"/>
    </source>
</evidence>
<dbReference type="InterPro" id="IPR024571">
    <property type="entry name" value="ERAP1-like_C_dom"/>
</dbReference>
<dbReference type="Pfam" id="PF07258">
    <property type="entry name" value="COMM_domain"/>
    <property type="match status" value="1"/>
</dbReference>
<evidence type="ECO:0000256" key="4">
    <source>
        <dbReference type="ARBA" id="ARBA00022670"/>
    </source>
</evidence>
<keyword evidence="12" id="KW-0482">Metalloprotease</keyword>
<keyword evidence="11" id="KW-0804">Transcription</keyword>
<keyword evidence="9" id="KW-0735">Signal-anchor</keyword>
<comment type="function">
    <text evidence="15">Metalloprotease which may be important for placentation by regulating biological activity of key peptides at the embryo-maternal interface. Involved in coat pigmentation patterns. During skin development, may be required to establish the periodicity of tabby markings, initiating a pre-pattern at or before hair follicle development.</text>
</comment>
<dbReference type="Gene3D" id="2.60.40.1730">
    <property type="entry name" value="tricorn interacting facor f3 domain"/>
    <property type="match status" value="1"/>
</dbReference>
<evidence type="ECO:0000259" key="22">
    <source>
        <dbReference type="PROSITE" id="PS51269"/>
    </source>
</evidence>
<dbReference type="InterPro" id="IPR027268">
    <property type="entry name" value="Peptidase_M4/M1_CTD_sf"/>
</dbReference>
<organism evidence="23 24">
    <name type="scientific">Microtus ochrogaster</name>
    <name type="common">Prairie vole</name>
    <dbReference type="NCBI Taxonomy" id="79684"/>
    <lineage>
        <taxon>Eukaryota</taxon>
        <taxon>Metazoa</taxon>
        <taxon>Chordata</taxon>
        <taxon>Craniata</taxon>
        <taxon>Vertebrata</taxon>
        <taxon>Euteleostomi</taxon>
        <taxon>Mammalia</taxon>
        <taxon>Eutheria</taxon>
        <taxon>Euarchontoglires</taxon>
        <taxon>Glires</taxon>
        <taxon>Rodentia</taxon>
        <taxon>Myomorpha</taxon>
        <taxon>Muroidea</taxon>
        <taxon>Cricetidae</taxon>
        <taxon>Arvicolinae</taxon>
        <taxon>Microtus</taxon>
    </lineage>
</organism>
<evidence type="ECO:0000256" key="21">
    <source>
        <dbReference type="SAM" id="MobiDB-lite"/>
    </source>
</evidence>
<evidence type="ECO:0000256" key="17">
    <source>
        <dbReference type="ARBA" id="ARBA00083858"/>
    </source>
</evidence>
<evidence type="ECO:0000256" key="18">
    <source>
        <dbReference type="PIRSR" id="PIRSR634016-1"/>
    </source>
</evidence>
<evidence type="ECO:0000256" key="2">
    <source>
        <dbReference type="ARBA" id="ARBA00010136"/>
    </source>
</evidence>
<accession>A0A8J6GNX2</accession>
<feature type="binding site" evidence="19">
    <location>
        <position position="422"/>
    </location>
    <ligand>
        <name>Zn(2+)</name>
        <dbReference type="ChEBI" id="CHEBI:29105"/>
        <note>catalytic</note>
    </ligand>
</feature>
<dbReference type="GO" id="GO:0070006">
    <property type="term" value="F:metalloaminopeptidase activity"/>
    <property type="evidence" value="ECO:0007669"/>
    <property type="project" value="TreeGrafter"/>
</dbReference>
<keyword evidence="10" id="KW-1133">Transmembrane helix</keyword>
<sequence>MSPPSRSGIYVSRGVALLLTGLTVALLLALVALAALYGNCMLVQPSEQHIPGVKDTASTPPGGQELARPTRTPEAAREPEVATTSQDWPPPSGPWNHSRLPPWLVPLHYDLELWPRLWPDNLSYTESVTFTGRVNITVRCTVATSRLLLHSCFLTYKQVEVWGPLALGTRNATVGRVPVDKVWFALDTQYMVLDLGQVLQPGSRYELHLGFSGQVLQCVSEGLFLNLYTDQGKLRGLIATQMEPTFARTVFPCFDEPALKATFNITIIHHPGYKALSNMPQLGQSERIDVNGSSWMVTTFHTTPRMPTYLVALAICDFDHVSRTERGKEIRIWARKDAIANGNVDFAMNATGPIFSFLEDLFNISYSLPKTDIIALPYFDNRAMENWGLLTFDEASLLLEPDDELTEKRVRILAVIAHEVGHQWFGNLVTMSWWNNIWLNEGLASYFELGIINYFYPKLPKNEIFFFNFLHGVLREDHFQESRAVSTNVENFTETNEIKELFNIYTYHKGACMARMLDSFLSQDLFISALQSYLETFSYANAEQDDLWRHFQMAIDEQNIIQLPTTVKNIMDSWTYQGGFPVITLNVSTGVMKQEPFYLEKTENQTLAIPAITRLQLVSDAFALSKNNYIEIETALDLTKYLAEEDEILVWFEVLVNLINRDVISDVNNYAIYPLLKKYLLKRINSIWNNCSTLIRKNVAALQDDYLALLSVEKVFETACWLGLEDCLQLSKELFRKWMADPEIAIPHPIQRVALCNGIALGTVKEWDFLFSFYINITKEKEERGSRLIPAMSCSKEPWILNRFMEYVVTVNPNPFNETNVIEAVAASEVGQYVAKDFLLNNWPAVSERYGPESVDALVWVIGRTVSTDLQIMEWSKMSELSDKNNLTREESTNQMFAEKSSQIGQKQLQQIERQLKCLAFQNPGPQVADFNPETRQQKKKARMSQMNEYFSGKYKVMKKYDKSGKLICNDMDLCDCLEKNCLGCFYPCPKCNSNKCGPECRCNRRWVYDAIVTESGEVISTLPFSAESSFSEEEEEKLQAAFSLEKQELHLVLETIAFVLEQAVYHNLKPAALQQQLENIHLTQDKAEAFANAWSTMGPETVEKFRQRILGPHKLETVGWQLNLQMAHSTQAKLQSPQAVLQLGVSQEDSKVRNCALVKCLVGPLLIDRGD</sequence>
<dbReference type="PRINTS" id="PR00756">
    <property type="entry name" value="ALADIPTASE"/>
</dbReference>
<keyword evidence="14" id="KW-0325">Glycoprotein</keyword>
<dbReference type="EMBL" id="JAATJU010021165">
    <property type="protein sequence ID" value="KAH0514529.1"/>
    <property type="molecule type" value="Genomic_DNA"/>
</dbReference>
<dbReference type="GO" id="GO:0006508">
    <property type="term" value="P:proteolysis"/>
    <property type="evidence" value="ECO:0007669"/>
    <property type="project" value="UniProtKB-KW"/>
</dbReference>
<keyword evidence="4" id="KW-0645">Protease</keyword>
<evidence type="ECO:0000256" key="10">
    <source>
        <dbReference type="ARBA" id="ARBA00022989"/>
    </source>
</evidence>
<keyword evidence="11" id="KW-0805">Transcription regulation</keyword>
<comment type="subcellular location">
    <subcellularLocation>
        <location evidence="1">Membrane</location>
        <topology evidence="1">Single-pass type II membrane protein</topology>
    </subcellularLocation>
</comment>
<evidence type="ECO:0000256" key="3">
    <source>
        <dbReference type="ARBA" id="ARBA00022438"/>
    </source>
</evidence>
<dbReference type="PROSITE" id="PS51269">
    <property type="entry name" value="COMM"/>
    <property type="match status" value="1"/>
</dbReference>
<dbReference type="AlphaFoldDB" id="A0A8J6GNX2"/>
<dbReference type="Pfam" id="PF14949">
    <property type="entry name" value="ARF7EP_C"/>
    <property type="match status" value="1"/>
</dbReference>
<dbReference type="PANTHER" id="PTHR11533">
    <property type="entry name" value="PROTEASE M1 ZINC METALLOPROTEASE"/>
    <property type="match status" value="1"/>
</dbReference>
<evidence type="ECO:0000256" key="8">
    <source>
        <dbReference type="ARBA" id="ARBA00022833"/>
    </source>
</evidence>
<dbReference type="GO" id="GO:0043171">
    <property type="term" value="P:peptide catabolic process"/>
    <property type="evidence" value="ECO:0007669"/>
    <property type="project" value="TreeGrafter"/>
</dbReference>
<feature type="site" description="Transition state stabilizer" evidence="20">
    <location>
        <position position="507"/>
    </location>
</feature>
<dbReference type="Pfam" id="PF21672">
    <property type="entry name" value="COMM_HN"/>
    <property type="match status" value="1"/>
</dbReference>
<dbReference type="GO" id="GO:0008270">
    <property type="term" value="F:zinc ion binding"/>
    <property type="evidence" value="ECO:0007669"/>
    <property type="project" value="InterPro"/>
</dbReference>
<proteinExistence type="inferred from homology"/>
<keyword evidence="8 19" id="KW-0862">Zinc</keyword>
<dbReference type="Gene3D" id="1.25.50.20">
    <property type="match status" value="1"/>
</dbReference>
<evidence type="ECO:0000313" key="24">
    <source>
        <dbReference type="Proteomes" id="UP000710432"/>
    </source>
</evidence>
<dbReference type="FunFam" id="1.25.50.20:FF:000006">
    <property type="entry name" value="Aminopeptidase"/>
    <property type="match status" value="1"/>
</dbReference>
<dbReference type="InterPro" id="IPR029264">
    <property type="entry name" value="ARF7EP_C"/>
</dbReference>
<dbReference type="InterPro" id="IPR017920">
    <property type="entry name" value="COMM"/>
</dbReference>
<evidence type="ECO:0000256" key="20">
    <source>
        <dbReference type="PIRSR" id="PIRSR634016-4"/>
    </source>
</evidence>
<evidence type="ECO:0000256" key="15">
    <source>
        <dbReference type="ARBA" id="ARBA00057863"/>
    </source>
</evidence>
<protein>
    <recommendedName>
        <fullName evidence="16">Tabulin</fullName>
    </recommendedName>
    <alternativeName>
        <fullName evidence="17">Transmembrane Aminopeptidase Q</fullName>
    </alternativeName>
</protein>
<dbReference type="InterPro" id="IPR050344">
    <property type="entry name" value="Peptidase_M1_aminopeptidases"/>
</dbReference>
<dbReference type="Pfam" id="PF01433">
    <property type="entry name" value="Peptidase_M1"/>
    <property type="match status" value="1"/>
</dbReference>
<comment type="similarity">
    <text evidence="2">Belongs to the peptidase M1 family.</text>
</comment>
<dbReference type="CDD" id="cd09601">
    <property type="entry name" value="M1_APN-Q_like"/>
    <property type="match status" value="1"/>
</dbReference>
<evidence type="ECO:0000313" key="23">
    <source>
        <dbReference type="EMBL" id="KAH0514529.1"/>
    </source>
</evidence>
<reference evidence="23" key="1">
    <citation type="submission" date="2020-03" db="EMBL/GenBank/DDBJ databases">
        <title>Studies in the Genomics of Life Span.</title>
        <authorList>
            <person name="Glass D."/>
        </authorList>
    </citation>
    <scope>NUCLEOTIDE SEQUENCE</scope>
    <source>
        <strain evidence="23">LTLLF</strain>
        <tissue evidence="23">Muscle</tissue>
    </source>
</reference>
<dbReference type="FunFam" id="2.60.40.1730:FF:000012">
    <property type="entry name" value="Aminopeptidase N"/>
    <property type="match status" value="1"/>
</dbReference>
<feature type="binding site" evidence="19">
    <location>
        <position position="418"/>
    </location>
    <ligand>
        <name>Zn(2+)</name>
        <dbReference type="ChEBI" id="CHEBI:29105"/>
        <note>catalytic</note>
    </ligand>
</feature>
<gene>
    <name evidence="23" type="ORF">LTLLF_134745</name>
</gene>
<feature type="domain" description="COMM" evidence="22">
    <location>
        <begin position="1115"/>
        <end position="1172"/>
    </location>
</feature>
<dbReference type="GO" id="GO:0005737">
    <property type="term" value="C:cytoplasm"/>
    <property type="evidence" value="ECO:0007669"/>
    <property type="project" value="TreeGrafter"/>
</dbReference>